<dbReference type="OrthoDB" id="166212at2759"/>
<dbReference type="PANTHER" id="PTHR11635:SF152">
    <property type="entry name" value="CAMP-DEPENDENT PROTEIN KINASE TYPE I REGULATORY SUBUNIT-RELATED"/>
    <property type="match status" value="1"/>
</dbReference>
<dbReference type="SMART" id="SM00100">
    <property type="entry name" value="cNMP"/>
    <property type="match status" value="2"/>
</dbReference>
<dbReference type="Proteomes" id="UP000692954">
    <property type="component" value="Unassembled WGS sequence"/>
</dbReference>
<feature type="domain" description="Cyclic nucleotide-binding" evidence="1">
    <location>
        <begin position="236"/>
        <end position="349"/>
    </location>
</feature>
<dbReference type="Pfam" id="PF00027">
    <property type="entry name" value="cNMP_binding"/>
    <property type="match status" value="2"/>
</dbReference>
<proteinExistence type="predicted"/>
<reference evidence="2" key="1">
    <citation type="submission" date="2021-01" db="EMBL/GenBank/DDBJ databases">
        <authorList>
            <consortium name="Genoscope - CEA"/>
            <person name="William W."/>
        </authorList>
    </citation>
    <scope>NUCLEOTIDE SEQUENCE</scope>
</reference>
<dbReference type="GO" id="GO:0004862">
    <property type="term" value="F:cAMP-dependent protein kinase inhibitor activity"/>
    <property type="evidence" value="ECO:0007669"/>
    <property type="project" value="TreeGrafter"/>
</dbReference>
<dbReference type="GO" id="GO:0005829">
    <property type="term" value="C:cytosol"/>
    <property type="evidence" value="ECO:0007669"/>
    <property type="project" value="TreeGrafter"/>
</dbReference>
<evidence type="ECO:0000313" key="3">
    <source>
        <dbReference type="Proteomes" id="UP000692954"/>
    </source>
</evidence>
<feature type="domain" description="Cyclic nucleotide-binding" evidence="1">
    <location>
        <begin position="92"/>
        <end position="233"/>
    </location>
</feature>
<sequence length="622" mass="73689">MNSMLQPPRLLKQISPSQFRSLNQLNIHHESNEDKAFMTKYVQILKKNANGQSITTTKIINILKLHQLLRNQEQLETLKKYFEDYFPYIGKFKDKLEGNKCLDIFRFMTVEKYKAFNVIFRQGEPGRKMYFLLSGEVGIFVPKSKQSQEIQNLICHDFRDIQEIQFQEFRLVAMKKFGEVFGEIAIEQRVSRTATVVAKTDVFVAQLSYEMYQDVIGKHQNELTAKKLQFINTIPLFQDWEQKQKLIALSSFEQYTSLCGQSIFQTGNLDEYIYLVVTGEVEIIKFNKVQSSLSQNLVTKFQIIAVINSGQFFGDYEHINNIPNRITQAKARMETVYYKIKYNLFIDLLEMYGNVEEYKNSQKIKFNIQQNLINNVQNWKNDSQDEQYSLNLDLNQLKTNYYQNQKIERLKTQLRKQIFKTDDKIKKDYYKDQLKTVNSTLSIIETIQLKKYSNLIPHKHNFFVNEENCISSPNRKCSQKFFSKVSEQSEERKEEKRKNISKFIDKQIKYHLNKKYKGMNRKHTKSHNIQQEQSDSISLSKIIQKKVAQLNLTKSYEKIQRTTSENALKKELSTPKTQLSLHIRSYHKENLTTNRSIQFKSNKLSQKKKDIQEFKFQKLIQF</sequence>
<accession>A0A8S1L246</accession>
<dbReference type="CDD" id="cd00038">
    <property type="entry name" value="CAP_ED"/>
    <property type="match status" value="2"/>
</dbReference>
<dbReference type="AlphaFoldDB" id="A0A8S1L246"/>
<dbReference type="FunFam" id="2.60.120.10:FF:000220">
    <property type="entry name" value="Uncharacterized protein"/>
    <property type="match status" value="1"/>
</dbReference>
<organism evidence="2 3">
    <name type="scientific">Paramecium sonneborni</name>
    <dbReference type="NCBI Taxonomy" id="65129"/>
    <lineage>
        <taxon>Eukaryota</taxon>
        <taxon>Sar</taxon>
        <taxon>Alveolata</taxon>
        <taxon>Ciliophora</taxon>
        <taxon>Intramacronucleata</taxon>
        <taxon>Oligohymenophorea</taxon>
        <taxon>Peniculida</taxon>
        <taxon>Parameciidae</taxon>
        <taxon>Paramecium</taxon>
    </lineage>
</organism>
<evidence type="ECO:0000313" key="2">
    <source>
        <dbReference type="EMBL" id="CAD8059463.1"/>
    </source>
</evidence>
<evidence type="ECO:0000259" key="1">
    <source>
        <dbReference type="PROSITE" id="PS50042"/>
    </source>
</evidence>
<dbReference type="InterPro" id="IPR018488">
    <property type="entry name" value="cNMP-bd_CS"/>
</dbReference>
<gene>
    <name evidence="2" type="ORF">PSON_ATCC_30995.1.T0130285</name>
</gene>
<keyword evidence="3" id="KW-1185">Reference proteome</keyword>
<name>A0A8S1L246_9CILI</name>
<comment type="caution">
    <text evidence="2">The sequence shown here is derived from an EMBL/GenBank/DDBJ whole genome shotgun (WGS) entry which is preliminary data.</text>
</comment>
<dbReference type="PANTHER" id="PTHR11635">
    <property type="entry name" value="CAMP-DEPENDENT PROTEIN KINASE REGULATORY CHAIN"/>
    <property type="match status" value="1"/>
</dbReference>
<protein>
    <recommendedName>
        <fullName evidence="1">Cyclic nucleotide-binding domain-containing protein</fullName>
    </recommendedName>
</protein>
<dbReference type="InterPro" id="IPR000595">
    <property type="entry name" value="cNMP-bd_dom"/>
</dbReference>
<dbReference type="EMBL" id="CAJJDN010000013">
    <property type="protein sequence ID" value="CAD8059463.1"/>
    <property type="molecule type" value="Genomic_DNA"/>
</dbReference>
<dbReference type="GO" id="GO:0034236">
    <property type="term" value="F:protein kinase A catalytic subunit binding"/>
    <property type="evidence" value="ECO:0007669"/>
    <property type="project" value="TreeGrafter"/>
</dbReference>
<dbReference type="PROSITE" id="PS50042">
    <property type="entry name" value="CNMP_BINDING_3"/>
    <property type="match status" value="2"/>
</dbReference>
<dbReference type="GO" id="GO:0030552">
    <property type="term" value="F:cAMP binding"/>
    <property type="evidence" value="ECO:0007669"/>
    <property type="project" value="TreeGrafter"/>
</dbReference>
<dbReference type="PROSITE" id="PS00889">
    <property type="entry name" value="CNMP_BINDING_2"/>
    <property type="match status" value="1"/>
</dbReference>
<dbReference type="GO" id="GO:0005952">
    <property type="term" value="C:cAMP-dependent protein kinase complex"/>
    <property type="evidence" value="ECO:0007669"/>
    <property type="project" value="InterPro"/>
</dbReference>
<dbReference type="InterPro" id="IPR050503">
    <property type="entry name" value="cAMP-dep_PK_reg_su-like"/>
</dbReference>